<dbReference type="GO" id="GO:0005886">
    <property type="term" value="C:plasma membrane"/>
    <property type="evidence" value="ECO:0007669"/>
    <property type="project" value="TreeGrafter"/>
</dbReference>
<organism evidence="2 3">
    <name type="scientific">Nocardia stercoris</name>
    <dbReference type="NCBI Taxonomy" id="2483361"/>
    <lineage>
        <taxon>Bacteria</taxon>
        <taxon>Bacillati</taxon>
        <taxon>Actinomycetota</taxon>
        <taxon>Actinomycetes</taxon>
        <taxon>Mycobacteriales</taxon>
        <taxon>Nocardiaceae</taxon>
        <taxon>Nocardia</taxon>
    </lineage>
</organism>
<dbReference type="AlphaFoldDB" id="A0A3M2L2S9"/>
<keyword evidence="3" id="KW-1185">Reference proteome</keyword>
<accession>A0A3M2L2S9</accession>
<dbReference type="Pfam" id="PF03729">
    <property type="entry name" value="DUF308"/>
    <property type="match status" value="2"/>
</dbReference>
<keyword evidence="1" id="KW-0472">Membrane</keyword>
<dbReference type="PANTHER" id="PTHR34989:SF1">
    <property type="entry name" value="PROTEIN HDED"/>
    <property type="match status" value="1"/>
</dbReference>
<evidence type="ECO:0000313" key="3">
    <source>
        <dbReference type="Proteomes" id="UP000279275"/>
    </source>
</evidence>
<feature type="transmembrane region" description="Helical" evidence="1">
    <location>
        <begin position="161"/>
        <end position="184"/>
    </location>
</feature>
<feature type="transmembrane region" description="Helical" evidence="1">
    <location>
        <begin position="49"/>
        <end position="70"/>
    </location>
</feature>
<dbReference type="InterPro" id="IPR052712">
    <property type="entry name" value="Acid_resist_chaperone_HdeD"/>
</dbReference>
<reference evidence="2 3" key="1">
    <citation type="submission" date="2018-10" db="EMBL/GenBank/DDBJ databases">
        <title>Isolation from cow dung.</title>
        <authorList>
            <person name="Ling L."/>
        </authorList>
    </citation>
    <scope>NUCLEOTIDE SEQUENCE [LARGE SCALE GENOMIC DNA]</scope>
    <source>
        <strain evidence="2 3">NEAU-LL90</strain>
    </source>
</reference>
<feature type="transmembrane region" description="Helical" evidence="1">
    <location>
        <begin position="20"/>
        <end position="42"/>
    </location>
</feature>
<sequence>MDTMALTNSLEAPLRRFGESAWKWTLGFGLVAVALGVVILVWPDTTTRVVGVLFGIYLIVSAFAALALGLVAPMPVLARMLALLAAVAFGILGVLCFRSELQSLWLLALVLGIGWIAGGLAEIFRGLFFGWTYAGWSVLGGIVLVVAGIVLLVYPIHSITVLVVVVGIVLIVDGIADVIGAFALRGAMKEVLAKISTWNDKLAGLGFD</sequence>
<comment type="caution">
    <text evidence="2">The sequence shown here is derived from an EMBL/GenBank/DDBJ whole genome shotgun (WGS) entry which is preliminary data.</text>
</comment>
<dbReference type="InterPro" id="IPR005325">
    <property type="entry name" value="DUF308_memb"/>
</dbReference>
<dbReference type="Proteomes" id="UP000279275">
    <property type="component" value="Unassembled WGS sequence"/>
</dbReference>
<dbReference type="EMBL" id="RFFH01000011">
    <property type="protein sequence ID" value="RMI30155.1"/>
    <property type="molecule type" value="Genomic_DNA"/>
</dbReference>
<name>A0A3M2L2S9_9NOCA</name>
<proteinExistence type="predicted"/>
<evidence type="ECO:0000256" key="1">
    <source>
        <dbReference type="SAM" id="Phobius"/>
    </source>
</evidence>
<feature type="transmembrane region" description="Helical" evidence="1">
    <location>
        <begin position="133"/>
        <end position="154"/>
    </location>
</feature>
<dbReference type="PANTHER" id="PTHR34989">
    <property type="entry name" value="PROTEIN HDED"/>
    <property type="match status" value="1"/>
</dbReference>
<protein>
    <submittedName>
        <fullName evidence="2">HdeD family acid-resistance protein</fullName>
    </submittedName>
</protein>
<keyword evidence="1" id="KW-1133">Transmembrane helix</keyword>
<gene>
    <name evidence="2" type="ORF">EBN03_23325</name>
</gene>
<keyword evidence="1" id="KW-0812">Transmembrane</keyword>
<feature type="transmembrane region" description="Helical" evidence="1">
    <location>
        <begin position="76"/>
        <end position="97"/>
    </location>
</feature>
<feature type="transmembrane region" description="Helical" evidence="1">
    <location>
        <begin position="104"/>
        <end position="127"/>
    </location>
</feature>
<evidence type="ECO:0000313" key="2">
    <source>
        <dbReference type="EMBL" id="RMI30155.1"/>
    </source>
</evidence>